<dbReference type="PRINTS" id="PR00032">
    <property type="entry name" value="HTHARAC"/>
</dbReference>
<sequence length="78" mass="8717">MSTYHLCHLFRKATGSSIRDELTARRVKAAALLLATTELPVCAIAEQVGMPNGAHFSTVFRKRLGVSPSQYRRRMRNA</sequence>
<proteinExistence type="predicted"/>
<keyword evidence="3" id="KW-0804">Transcription</keyword>
<dbReference type="PROSITE" id="PS01124">
    <property type="entry name" value="HTH_ARAC_FAMILY_2"/>
    <property type="match status" value="1"/>
</dbReference>
<keyword evidence="2" id="KW-0238">DNA-binding</keyword>
<evidence type="ECO:0000256" key="3">
    <source>
        <dbReference type="ARBA" id="ARBA00023163"/>
    </source>
</evidence>
<accession>A0ABT4QA12</accession>
<dbReference type="InterPro" id="IPR018062">
    <property type="entry name" value="HTH_AraC-typ_CS"/>
</dbReference>
<dbReference type="Gene3D" id="1.10.10.60">
    <property type="entry name" value="Homeodomain-like"/>
    <property type="match status" value="2"/>
</dbReference>
<dbReference type="InterPro" id="IPR018060">
    <property type="entry name" value="HTH_AraC"/>
</dbReference>
<dbReference type="InterPro" id="IPR009057">
    <property type="entry name" value="Homeodomain-like_sf"/>
</dbReference>
<dbReference type="Proteomes" id="UP001527882">
    <property type="component" value="Unassembled WGS sequence"/>
</dbReference>
<dbReference type="EMBL" id="JAQAGZ010000008">
    <property type="protein sequence ID" value="MCZ8513505.1"/>
    <property type="molecule type" value="Genomic_DNA"/>
</dbReference>
<comment type="caution">
    <text evidence="5">The sequence shown here is derived from an EMBL/GenBank/DDBJ whole genome shotgun (WGS) entry which is preliminary data.</text>
</comment>
<evidence type="ECO:0000313" key="6">
    <source>
        <dbReference type="Proteomes" id="UP001527882"/>
    </source>
</evidence>
<reference evidence="5 6" key="1">
    <citation type="submission" date="2022-12" db="EMBL/GenBank/DDBJ databases">
        <title>Draft genome sequence of Paenibacillus sp. dW9.</title>
        <authorList>
            <person name="Choi E.-W."/>
            <person name="Kim D.-U."/>
        </authorList>
    </citation>
    <scope>NUCLEOTIDE SEQUENCE [LARGE SCALE GENOMIC DNA]</scope>
    <source>
        <strain evidence="6">dW9</strain>
    </source>
</reference>
<organism evidence="5 6">
    <name type="scientific">Paenibacillus gyeongsangnamensis</name>
    <dbReference type="NCBI Taxonomy" id="3388067"/>
    <lineage>
        <taxon>Bacteria</taxon>
        <taxon>Bacillati</taxon>
        <taxon>Bacillota</taxon>
        <taxon>Bacilli</taxon>
        <taxon>Bacillales</taxon>
        <taxon>Paenibacillaceae</taxon>
        <taxon>Paenibacillus</taxon>
    </lineage>
</organism>
<evidence type="ECO:0000259" key="4">
    <source>
        <dbReference type="PROSITE" id="PS01124"/>
    </source>
</evidence>
<name>A0ABT4QA12_9BACL</name>
<protein>
    <submittedName>
        <fullName evidence="5">Helix-turn-helix transcriptional regulator</fullName>
    </submittedName>
</protein>
<dbReference type="RefSeq" id="WP_269882027.1">
    <property type="nucleotide sequence ID" value="NZ_JAQAGZ010000008.1"/>
</dbReference>
<dbReference type="PROSITE" id="PS00041">
    <property type="entry name" value="HTH_ARAC_FAMILY_1"/>
    <property type="match status" value="1"/>
</dbReference>
<keyword evidence="6" id="KW-1185">Reference proteome</keyword>
<gene>
    <name evidence="5" type="ORF">O9H85_13895</name>
</gene>
<evidence type="ECO:0000256" key="1">
    <source>
        <dbReference type="ARBA" id="ARBA00023015"/>
    </source>
</evidence>
<dbReference type="SMART" id="SM00342">
    <property type="entry name" value="HTH_ARAC"/>
    <property type="match status" value="1"/>
</dbReference>
<dbReference type="InterPro" id="IPR020449">
    <property type="entry name" value="Tscrpt_reg_AraC-type_HTH"/>
</dbReference>
<feature type="domain" description="HTH araC/xylS-type" evidence="4">
    <location>
        <begin position="1"/>
        <end position="74"/>
    </location>
</feature>
<keyword evidence="1" id="KW-0805">Transcription regulation</keyword>
<dbReference type="PANTHER" id="PTHR43280:SF2">
    <property type="entry name" value="HTH-TYPE TRANSCRIPTIONAL REGULATOR EXSA"/>
    <property type="match status" value="1"/>
</dbReference>
<dbReference type="Pfam" id="PF12833">
    <property type="entry name" value="HTH_18"/>
    <property type="match status" value="1"/>
</dbReference>
<evidence type="ECO:0000256" key="2">
    <source>
        <dbReference type="ARBA" id="ARBA00023125"/>
    </source>
</evidence>
<evidence type="ECO:0000313" key="5">
    <source>
        <dbReference type="EMBL" id="MCZ8513505.1"/>
    </source>
</evidence>
<dbReference type="SUPFAM" id="SSF46689">
    <property type="entry name" value="Homeodomain-like"/>
    <property type="match status" value="1"/>
</dbReference>
<dbReference type="PANTHER" id="PTHR43280">
    <property type="entry name" value="ARAC-FAMILY TRANSCRIPTIONAL REGULATOR"/>
    <property type="match status" value="1"/>
</dbReference>